<evidence type="ECO:0000313" key="1">
    <source>
        <dbReference type="EMBL" id="QQG37107.1"/>
    </source>
</evidence>
<accession>A0A7T5R408</accession>
<evidence type="ECO:0000313" key="2">
    <source>
        <dbReference type="Proteomes" id="UP000595362"/>
    </source>
</evidence>
<dbReference type="Proteomes" id="UP000595362">
    <property type="component" value="Chromosome"/>
</dbReference>
<organism evidence="1 2">
    <name type="scientific">Micavibrio aeruginosavorus</name>
    <dbReference type="NCBI Taxonomy" id="349221"/>
    <lineage>
        <taxon>Bacteria</taxon>
        <taxon>Pseudomonadati</taxon>
        <taxon>Bdellovibrionota</taxon>
        <taxon>Bdellovibrionia</taxon>
        <taxon>Bdellovibrionales</taxon>
        <taxon>Pseudobdellovibrionaceae</taxon>
        <taxon>Micavibrio</taxon>
    </lineage>
</organism>
<dbReference type="EMBL" id="CP066681">
    <property type="protein sequence ID" value="QQG37107.1"/>
    <property type="molecule type" value="Genomic_DNA"/>
</dbReference>
<reference evidence="1 2" key="1">
    <citation type="submission" date="2020-07" db="EMBL/GenBank/DDBJ databases">
        <title>Huge and variable diversity of episymbiotic CPR bacteria and DPANN archaea in groundwater ecosystems.</title>
        <authorList>
            <person name="He C.Y."/>
            <person name="Keren R."/>
            <person name="Whittaker M."/>
            <person name="Farag I.F."/>
            <person name="Doudna J."/>
            <person name="Cate J.H.D."/>
            <person name="Banfield J.F."/>
        </authorList>
    </citation>
    <scope>NUCLEOTIDE SEQUENCE [LARGE SCALE GENOMIC DNA]</scope>
    <source>
        <strain evidence="1">NC_groundwater_70_Ag_B-0.1um_54_66</strain>
    </source>
</reference>
<protein>
    <submittedName>
        <fullName evidence="1">Uncharacterized protein</fullName>
    </submittedName>
</protein>
<dbReference type="AlphaFoldDB" id="A0A7T5R408"/>
<proteinExistence type="predicted"/>
<name>A0A7T5R408_9BACT</name>
<sequence>MDIKIDKAQFDAIIFEISKIDWWNIGSDFTSQLILVLIAAGSGYYFQRLIQKQEDKNQSINRAHEFNEAVIYLSSILEIIAHHISQLILPSYSSEKTTFAELQTTPTQNPHVQLRSIRHIEPPSEDLFLKKISDIGSQADIVQVFFRMKNETSQLQTICEERNFLLKKFMDNDSVAKLPQYIISRYAEIHQRTFSLLISSEAIFDECLFISRKLETLADKEKSYLKNANIQGIDIFKLERNPFYEELRIKLKNELNKFPELQGRMLHIQ</sequence>
<gene>
    <name evidence="1" type="ORF">HYS17_04915</name>
</gene>